<dbReference type="EMBL" id="AP019860">
    <property type="protein sequence ID" value="BBM88186.1"/>
    <property type="molecule type" value="Genomic_DNA"/>
</dbReference>
<dbReference type="Proteomes" id="UP000326354">
    <property type="component" value="Chromosome"/>
</dbReference>
<proteinExistence type="predicted"/>
<gene>
    <name evidence="2" type="ORF">UABAM_06603</name>
</gene>
<reference evidence="2 3" key="1">
    <citation type="submission" date="2019-08" db="EMBL/GenBank/DDBJ databases">
        <title>Complete genome sequence of Candidatus Uab amorphum.</title>
        <authorList>
            <person name="Shiratori T."/>
            <person name="Suzuki S."/>
            <person name="Kakizawa Y."/>
            <person name="Ishida K."/>
        </authorList>
    </citation>
    <scope>NUCLEOTIDE SEQUENCE [LARGE SCALE GENOMIC DNA]</scope>
    <source>
        <strain evidence="2 3">SRT547</strain>
    </source>
</reference>
<name>A0A5S9IV62_UABAM</name>
<evidence type="ECO:0000313" key="3">
    <source>
        <dbReference type="Proteomes" id="UP000326354"/>
    </source>
</evidence>
<keyword evidence="3" id="KW-1185">Reference proteome</keyword>
<evidence type="ECO:0000313" key="2">
    <source>
        <dbReference type="EMBL" id="BBM88186.1"/>
    </source>
</evidence>
<organism evidence="2 3">
    <name type="scientific">Uabimicrobium amorphum</name>
    <dbReference type="NCBI Taxonomy" id="2596890"/>
    <lineage>
        <taxon>Bacteria</taxon>
        <taxon>Pseudomonadati</taxon>
        <taxon>Planctomycetota</taxon>
        <taxon>Candidatus Uabimicrobiia</taxon>
        <taxon>Candidatus Uabimicrobiales</taxon>
        <taxon>Candidatus Uabimicrobiaceae</taxon>
        <taxon>Candidatus Uabimicrobium</taxon>
    </lineage>
</organism>
<sequence>MEQLKNNQFAVAIAAIIFIYIILYMFVVSPIYTDGQRGIEILKRKLSKDKRHLDKYTNPRAIIPSEDLIKFHTKRKDELVAAQKKIYDIFINKSKSLKKSFKEVEERQKQNGSVSLSYFQLVYEKEVSNIVKKYANGNSNLQIGESKEDDFFDGASSKEKQVREILRFDDSRSIVSTTTQAEAQKKFWIIQNILDILEDSKVKSLKQLLVRKNDKANYPGFEEYNVEMTVNVDFKNMPTIVQKILQTEEMLTEILFVNMTRNESYTPDDIKVFVKIGQTEQQAQEEALKKRGISSIPVSVRIGCKILNYIQPQK</sequence>
<dbReference type="AlphaFoldDB" id="A0A5S9IV62"/>
<accession>A0A5S9IV62</accession>
<keyword evidence="1" id="KW-0472">Membrane</keyword>
<dbReference type="KEGG" id="uam:UABAM_06603"/>
<protein>
    <submittedName>
        <fullName evidence="2">Uncharacterized protein</fullName>
    </submittedName>
</protein>
<keyword evidence="1" id="KW-1133">Transmembrane helix</keyword>
<feature type="transmembrane region" description="Helical" evidence="1">
    <location>
        <begin position="9"/>
        <end position="32"/>
    </location>
</feature>
<keyword evidence="1" id="KW-0812">Transmembrane</keyword>
<dbReference type="RefSeq" id="WP_152021809.1">
    <property type="nucleotide sequence ID" value="NZ_AP019860.1"/>
</dbReference>
<evidence type="ECO:0000256" key="1">
    <source>
        <dbReference type="SAM" id="Phobius"/>
    </source>
</evidence>